<organism evidence="1 2">
    <name type="scientific">Leptospirillum ferrooxidans (strain C2-3)</name>
    <dbReference type="NCBI Taxonomy" id="1162668"/>
    <lineage>
        <taxon>Bacteria</taxon>
        <taxon>Pseudomonadati</taxon>
        <taxon>Nitrospirota</taxon>
        <taxon>Nitrospiria</taxon>
        <taxon>Nitrospirales</taxon>
        <taxon>Nitrospiraceae</taxon>
        <taxon>Leptospirillum</taxon>
    </lineage>
</organism>
<dbReference type="HOGENOM" id="CLU_2664304_0_0_0"/>
<keyword evidence="2" id="KW-1185">Reference proteome</keyword>
<dbReference type="STRING" id="1162668.LFE_1165"/>
<dbReference type="PATRIC" id="fig|1162668.3.peg.1353"/>
<reference evidence="2" key="2">
    <citation type="submission" date="2012-03" db="EMBL/GenBank/DDBJ databases">
        <title>The complete genome sequence of the pioneer microbe on fresh volcanic deposit, Leptospirillum ferrooxidans strain C2-3.</title>
        <authorList>
            <person name="Fujimura R."/>
            <person name="Sato Y."/>
            <person name="Nishizawa T."/>
            <person name="Nanba K."/>
            <person name="Oshima K."/>
            <person name="Hattori M."/>
            <person name="Kamijo T."/>
            <person name="Ohta H."/>
        </authorList>
    </citation>
    <scope>NUCLEOTIDE SEQUENCE [LARGE SCALE GENOMIC DNA]</scope>
    <source>
        <strain evidence="2">C2-3</strain>
    </source>
</reference>
<dbReference type="AlphaFoldDB" id="I0INK7"/>
<gene>
    <name evidence="1" type="ordered locus">LFE_1165</name>
</gene>
<proteinExistence type="predicted"/>
<reference evidence="1 2" key="1">
    <citation type="journal article" date="2012" name="J. Bacteriol.">
        <title>Complete Genome Sequence of Leptospirillum ferrooxidans Strain C2-3, Isolated from a Fresh Volcanic Ash Deposit on the Island of Miyake, Japan.</title>
        <authorList>
            <person name="Fujimura R."/>
            <person name="Sato Y."/>
            <person name="Nishizawa T."/>
            <person name="Oshima K."/>
            <person name="Kim S.-W."/>
            <person name="Hattori M."/>
            <person name="Kamijo T."/>
            <person name="Ohta H."/>
        </authorList>
    </citation>
    <scope>NUCLEOTIDE SEQUENCE [LARGE SCALE GENOMIC DNA]</scope>
    <source>
        <strain evidence="1 2">C2-3</strain>
    </source>
</reference>
<dbReference type="Proteomes" id="UP000007382">
    <property type="component" value="Chromosome"/>
</dbReference>
<evidence type="ECO:0000313" key="2">
    <source>
        <dbReference type="Proteomes" id="UP000007382"/>
    </source>
</evidence>
<dbReference type="KEGG" id="lfc:LFE_1165"/>
<dbReference type="EMBL" id="AP012342">
    <property type="protein sequence ID" value="BAM06856.1"/>
    <property type="molecule type" value="Genomic_DNA"/>
</dbReference>
<protein>
    <submittedName>
        <fullName evidence="1">Uncharacterized protein</fullName>
    </submittedName>
</protein>
<evidence type="ECO:0000313" key="1">
    <source>
        <dbReference type="EMBL" id="BAM06856.1"/>
    </source>
</evidence>
<accession>I0INK7</accession>
<dbReference type="OrthoDB" id="9806942at2"/>
<sequence length="82" mass="9509">MSGSDELGDQEMLAFLREAIIRVVGERELLKSSMEAWYSENSERPFPRTKELIAKDEELSELDDRFKSLWDRLKKTGNADLS</sequence>
<dbReference type="RefSeq" id="WP_014449346.1">
    <property type="nucleotide sequence ID" value="NC_017094.1"/>
</dbReference>
<name>I0INK7_LEPFC</name>